<evidence type="ECO:0000313" key="3">
    <source>
        <dbReference type="EMBL" id="QYM80812.1"/>
    </source>
</evidence>
<dbReference type="Pfam" id="PF00849">
    <property type="entry name" value="PseudoU_synth_2"/>
    <property type="match status" value="1"/>
</dbReference>
<dbReference type="CDD" id="cd02869">
    <property type="entry name" value="PseudoU_synth_RluA_like"/>
    <property type="match status" value="1"/>
</dbReference>
<dbReference type="GO" id="GO:0140098">
    <property type="term" value="F:catalytic activity, acting on RNA"/>
    <property type="evidence" value="ECO:0007669"/>
    <property type="project" value="UniProtKB-ARBA"/>
</dbReference>
<protein>
    <submittedName>
        <fullName evidence="3">RNA pseudouridine synthase</fullName>
    </submittedName>
</protein>
<dbReference type="PANTHER" id="PTHR21600:SF87">
    <property type="entry name" value="RNA PSEUDOURIDYLATE SYNTHASE DOMAIN-CONTAINING PROTEIN 1"/>
    <property type="match status" value="1"/>
</dbReference>
<evidence type="ECO:0000259" key="2">
    <source>
        <dbReference type="Pfam" id="PF00849"/>
    </source>
</evidence>
<gene>
    <name evidence="3" type="ORF">K0B96_10555</name>
</gene>
<sequence>MLLHVDENGVAAFNKPAGVLSHPNTREDEPRSLLTAHYDFDGEFFQWDDGGVERRLWLLNRLDSATSGVILAAADETLAKEIRAEFKRRRIRKVYRAVVFGAPAIPAQFWRDTLTVERRGGMIRTGAGHIPCETQMSLVRRGVPGPAQRSLLKLEPHTGRSHQLRVQCAKRHLPIVGDATYGDFRGNREFARAMGTKRLFLHSEETIFRYEWKGRTWDFAARAPLPAEFEKAL</sequence>
<evidence type="ECO:0000256" key="1">
    <source>
        <dbReference type="ARBA" id="ARBA00010876"/>
    </source>
</evidence>
<accession>A0A8F9XI01</accession>
<dbReference type="PROSITE" id="PS01129">
    <property type="entry name" value="PSI_RLU"/>
    <property type="match status" value="1"/>
</dbReference>
<dbReference type="InterPro" id="IPR006145">
    <property type="entry name" value="PsdUridine_synth_RsuA/RluA"/>
</dbReference>
<dbReference type="KEGG" id="ole:K0B96_10555"/>
<feature type="domain" description="Pseudouridine synthase RsuA/RluA-like" evidence="2">
    <location>
        <begin position="11"/>
        <end position="170"/>
    </location>
</feature>
<dbReference type="PANTHER" id="PTHR21600">
    <property type="entry name" value="MITOCHONDRIAL RNA PSEUDOURIDINE SYNTHASE"/>
    <property type="match status" value="1"/>
</dbReference>
<proteinExistence type="inferred from homology"/>
<organism evidence="3 4">
    <name type="scientific">Horticoccus luteus</name>
    <dbReference type="NCBI Taxonomy" id="2862869"/>
    <lineage>
        <taxon>Bacteria</taxon>
        <taxon>Pseudomonadati</taxon>
        <taxon>Verrucomicrobiota</taxon>
        <taxon>Opitutia</taxon>
        <taxon>Opitutales</taxon>
        <taxon>Opitutaceae</taxon>
        <taxon>Horticoccus</taxon>
    </lineage>
</organism>
<dbReference type="InterPro" id="IPR006224">
    <property type="entry name" value="PsdUridine_synth_RluA-like_CS"/>
</dbReference>
<dbReference type="GO" id="GO:0009982">
    <property type="term" value="F:pseudouridine synthase activity"/>
    <property type="evidence" value="ECO:0007669"/>
    <property type="project" value="InterPro"/>
</dbReference>
<dbReference type="InterPro" id="IPR020103">
    <property type="entry name" value="PsdUridine_synth_cat_dom_sf"/>
</dbReference>
<dbReference type="GO" id="GO:0003723">
    <property type="term" value="F:RNA binding"/>
    <property type="evidence" value="ECO:0007669"/>
    <property type="project" value="InterPro"/>
</dbReference>
<dbReference type="Gene3D" id="3.30.2350.10">
    <property type="entry name" value="Pseudouridine synthase"/>
    <property type="match status" value="1"/>
</dbReference>
<evidence type="ECO:0000313" key="4">
    <source>
        <dbReference type="Proteomes" id="UP000825051"/>
    </source>
</evidence>
<name>A0A8F9XI01_9BACT</name>
<dbReference type="SUPFAM" id="SSF55120">
    <property type="entry name" value="Pseudouridine synthase"/>
    <property type="match status" value="1"/>
</dbReference>
<dbReference type="AlphaFoldDB" id="A0A8F9XI01"/>
<dbReference type="InterPro" id="IPR050188">
    <property type="entry name" value="RluA_PseudoU_synthase"/>
</dbReference>
<dbReference type="GO" id="GO:0000455">
    <property type="term" value="P:enzyme-directed rRNA pseudouridine synthesis"/>
    <property type="evidence" value="ECO:0007669"/>
    <property type="project" value="TreeGrafter"/>
</dbReference>
<dbReference type="Proteomes" id="UP000825051">
    <property type="component" value="Chromosome"/>
</dbReference>
<keyword evidence="4" id="KW-1185">Reference proteome</keyword>
<comment type="similarity">
    <text evidence="1">Belongs to the pseudouridine synthase RluA family.</text>
</comment>
<reference evidence="3" key="1">
    <citation type="submission" date="2021-08" db="EMBL/GenBank/DDBJ databases">
        <title>Genome of a novel bacterium of the phylum Verrucomicrobia, Oleiharenicola sp. KSB-15.</title>
        <authorList>
            <person name="Chung J.-H."/>
            <person name="Ahn J.-H."/>
            <person name="Yoon Y."/>
            <person name="Kim D.-Y."/>
            <person name="An S.-H."/>
            <person name="Park I."/>
            <person name="Yeon J."/>
        </authorList>
    </citation>
    <scope>NUCLEOTIDE SEQUENCE</scope>
    <source>
        <strain evidence="3">KSB-15</strain>
    </source>
</reference>
<dbReference type="EMBL" id="CP080507">
    <property type="protein sequence ID" value="QYM80812.1"/>
    <property type="molecule type" value="Genomic_DNA"/>
</dbReference>